<dbReference type="EMBL" id="CAKLCB010000387">
    <property type="protein sequence ID" value="CAH0522155.1"/>
    <property type="molecule type" value="Genomic_DNA"/>
</dbReference>
<evidence type="ECO:0000313" key="2">
    <source>
        <dbReference type="EMBL" id="CAH0522155.1"/>
    </source>
</evidence>
<organism evidence="1 3">
    <name type="scientific">Peronospora belbahrii</name>
    <dbReference type="NCBI Taxonomy" id="622444"/>
    <lineage>
        <taxon>Eukaryota</taxon>
        <taxon>Sar</taxon>
        <taxon>Stramenopiles</taxon>
        <taxon>Oomycota</taxon>
        <taxon>Peronosporomycetes</taxon>
        <taxon>Peronosporales</taxon>
        <taxon>Peronosporaceae</taxon>
        <taxon>Peronospora</taxon>
    </lineage>
</organism>
<protein>
    <recommendedName>
        <fullName evidence="4">Copia protein</fullName>
    </recommendedName>
</protein>
<accession>A0ABN8DBF9</accession>
<keyword evidence="3" id="KW-1185">Reference proteome</keyword>
<dbReference type="CDD" id="cd09272">
    <property type="entry name" value="RNase_HI_RT_Ty1"/>
    <property type="match status" value="1"/>
</dbReference>
<sequence length="128" mass="14147">MDAQVMLQLSVDNSVAITLACTPTYSSKTRHIELRWHYVRDQIKKGLLTIVKVHGTKNPADMFTKALPKTSSTLCRSLIGMQEQSRGCSGASVGGGVLSYATELWRLAVRLVVGITRDKTLKNRGVEW</sequence>
<evidence type="ECO:0000313" key="1">
    <source>
        <dbReference type="EMBL" id="CAH0522153.1"/>
    </source>
</evidence>
<dbReference type="EMBL" id="CAKLCB010000387">
    <property type="protein sequence ID" value="CAH0522153.1"/>
    <property type="molecule type" value="Genomic_DNA"/>
</dbReference>
<evidence type="ECO:0000313" key="3">
    <source>
        <dbReference type="Proteomes" id="UP001158986"/>
    </source>
</evidence>
<gene>
    <name evidence="1" type="ORF">PBS001_LOCUS8590</name>
    <name evidence="2" type="ORF">PBS001_LOCUS8592</name>
</gene>
<name>A0ABN8DBF9_9STRA</name>
<reference evidence="1 3" key="1">
    <citation type="submission" date="2021-11" db="EMBL/GenBank/DDBJ databases">
        <authorList>
            <person name="Islam A."/>
            <person name="Islam S."/>
            <person name="Flora M.S."/>
            <person name="Rahman M."/>
            <person name="Ziaur R.M."/>
            <person name="Epstein J.H."/>
            <person name="Hassan M."/>
            <person name="Klassen M."/>
            <person name="Woodard K."/>
            <person name="Webb A."/>
            <person name="Webby R.J."/>
            <person name="El Zowalaty M.E."/>
        </authorList>
    </citation>
    <scope>NUCLEOTIDE SEQUENCE [LARGE SCALE GENOMIC DNA]</scope>
    <source>
        <strain evidence="1">Pbs1</strain>
    </source>
</reference>
<evidence type="ECO:0008006" key="4">
    <source>
        <dbReference type="Google" id="ProtNLM"/>
    </source>
</evidence>
<comment type="caution">
    <text evidence="1">The sequence shown here is derived from an EMBL/GenBank/DDBJ whole genome shotgun (WGS) entry which is preliminary data.</text>
</comment>
<proteinExistence type="predicted"/>
<dbReference type="Proteomes" id="UP001158986">
    <property type="component" value="Unassembled WGS sequence"/>
</dbReference>